<dbReference type="EMBL" id="JBEPSH010000004">
    <property type="protein sequence ID" value="MET4577195.1"/>
    <property type="molecule type" value="Genomic_DNA"/>
</dbReference>
<protein>
    <submittedName>
        <fullName evidence="1">Uncharacterized protein</fullName>
    </submittedName>
</protein>
<dbReference type="RefSeq" id="WP_354443372.1">
    <property type="nucleotide sequence ID" value="NZ_JBEPSH010000004.1"/>
</dbReference>
<sequence>MNYAPIGGGIDPDLNPIKPRIGTVGARPEIWATAALAARVFWSAVRDNEAALPVSPEVRALATRNLEVIESFVAPLSGGRRN</sequence>
<organism evidence="1 2">
    <name type="scientific">Ottowia thiooxydans</name>
    <dbReference type="NCBI Taxonomy" id="219182"/>
    <lineage>
        <taxon>Bacteria</taxon>
        <taxon>Pseudomonadati</taxon>
        <taxon>Pseudomonadota</taxon>
        <taxon>Betaproteobacteria</taxon>
        <taxon>Burkholderiales</taxon>
        <taxon>Comamonadaceae</taxon>
        <taxon>Ottowia</taxon>
    </lineage>
</organism>
<dbReference type="Proteomes" id="UP001549320">
    <property type="component" value="Unassembled WGS sequence"/>
</dbReference>
<evidence type="ECO:0000313" key="2">
    <source>
        <dbReference type="Proteomes" id="UP001549320"/>
    </source>
</evidence>
<comment type="caution">
    <text evidence="1">The sequence shown here is derived from an EMBL/GenBank/DDBJ whole genome shotgun (WGS) entry which is preliminary data.</text>
</comment>
<evidence type="ECO:0000313" key="1">
    <source>
        <dbReference type="EMBL" id="MET4577195.1"/>
    </source>
</evidence>
<proteinExistence type="predicted"/>
<reference evidence="1 2" key="1">
    <citation type="submission" date="2024-06" db="EMBL/GenBank/DDBJ databases">
        <title>Sorghum-associated microbial communities from plants grown in Nebraska, USA.</title>
        <authorList>
            <person name="Schachtman D."/>
        </authorList>
    </citation>
    <scope>NUCLEOTIDE SEQUENCE [LARGE SCALE GENOMIC DNA]</scope>
    <source>
        <strain evidence="1 2">2709</strain>
    </source>
</reference>
<accession>A0ABV2Q880</accession>
<keyword evidence="2" id="KW-1185">Reference proteome</keyword>
<name>A0ABV2Q880_9BURK</name>
<gene>
    <name evidence="1" type="ORF">ABIE13_002306</name>
</gene>